<dbReference type="GO" id="GO:0005829">
    <property type="term" value="C:cytosol"/>
    <property type="evidence" value="ECO:0007669"/>
    <property type="project" value="TreeGrafter"/>
</dbReference>
<gene>
    <name evidence="5" type="ORF">SAMN02982989_2929</name>
</gene>
<reference evidence="6" key="1">
    <citation type="submission" date="2017-04" db="EMBL/GenBank/DDBJ databases">
        <authorList>
            <person name="Varghese N."/>
            <person name="Submissions S."/>
        </authorList>
    </citation>
    <scope>NUCLEOTIDE SEQUENCE [LARGE SCALE GENOMIC DNA]</scope>
    <source>
        <strain evidence="6">B4P</strain>
    </source>
</reference>
<keyword evidence="3" id="KW-0677">Repeat</keyword>
<dbReference type="EMBL" id="FXAF01000006">
    <property type="protein sequence ID" value="SMF51076.1"/>
    <property type="molecule type" value="Genomic_DNA"/>
</dbReference>
<dbReference type="AlphaFoldDB" id="A0A1X7FFT3"/>
<evidence type="ECO:0000256" key="2">
    <source>
        <dbReference type="ARBA" id="ARBA00022679"/>
    </source>
</evidence>
<dbReference type="InterPro" id="IPR001451">
    <property type="entry name" value="Hexapep"/>
</dbReference>
<dbReference type="Gene3D" id="2.160.10.10">
    <property type="entry name" value="Hexapeptide repeat proteins"/>
    <property type="match status" value="1"/>
</dbReference>
<dbReference type="PANTHER" id="PTHR23416:SF23">
    <property type="entry name" value="ACETYLTRANSFERASE C18B11.09C-RELATED"/>
    <property type="match status" value="1"/>
</dbReference>
<dbReference type="GO" id="GO:0008374">
    <property type="term" value="F:O-acyltransferase activity"/>
    <property type="evidence" value="ECO:0007669"/>
    <property type="project" value="TreeGrafter"/>
</dbReference>
<evidence type="ECO:0000256" key="1">
    <source>
        <dbReference type="ARBA" id="ARBA00007274"/>
    </source>
</evidence>
<dbReference type="InterPro" id="IPR051159">
    <property type="entry name" value="Hexapeptide_acetyltransf"/>
</dbReference>
<name>A0A1X7FFT3_9HYPH</name>
<dbReference type="SUPFAM" id="SSF51161">
    <property type="entry name" value="Trimeric LpxA-like enzymes"/>
    <property type="match status" value="1"/>
</dbReference>
<dbReference type="PROSITE" id="PS00101">
    <property type="entry name" value="HEXAPEP_TRANSFERASES"/>
    <property type="match status" value="1"/>
</dbReference>
<evidence type="ECO:0000313" key="6">
    <source>
        <dbReference type="Proteomes" id="UP000192903"/>
    </source>
</evidence>
<proteinExistence type="inferred from homology"/>
<dbReference type="Pfam" id="PF00132">
    <property type="entry name" value="Hexapep"/>
    <property type="match status" value="1"/>
</dbReference>
<dbReference type="RefSeq" id="WP_085423048.1">
    <property type="nucleotide sequence ID" value="NZ_FXAF01000006.1"/>
</dbReference>
<dbReference type="InterPro" id="IPR018357">
    <property type="entry name" value="Hexapep_transf_CS"/>
</dbReference>
<evidence type="ECO:0000256" key="3">
    <source>
        <dbReference type="ARBA" id="ARBA00022737"/>
    </source>
</evidence>
<accession>A0A1X7FFT3</accession>
<dbReference type="InterPro" id="IPR011004">
    <property type="entry name" value="Trimer_LpxA-like_sf"/>
</dbReference>
<dbReference type="OrthoDB" id="9815592at2"/>
<evidence type="ECO:0000256" key="4">
    <source>
        <dbReference type="ARBA" id="ARBA00023315"/>
    </source>
</evidence>
<sequence>MAQLKQFDHQKAPNDSPWSLRMRVAMLVWEYCWLLFCVWTPKPANRWRLLVLRAFGAKIKGRPFVHQRARIQIPWHVTLHHRATLGDRSNLYSLGEIEIGARATVGQEAYICTGTHDFDDPSLRLVTAKITVEEDAFIGARAFVMPGITVGRYALVGACSVVTRDVEPFTVVAGNPARATTRRRRDS</sequence>
<keyword evidence="4" id="KW-0012">Acyltransferase</keyword>
<keyword evidence="6" id="KW-1185">Reference proteome</keyword>
<comment type="similarity">
    <text evidence="1">Belongs to the transferase hexapeptide repeat family.</text>
</comment>
<dbReference type="STRING" id="464029.SAMN02982989_2929"/>
<organism evidence="5 6">
    <name type="scientific">Xaviernesmea oryzae</name>
    <dbReference type="NCBI Taxonomy" id="464029"/>
    <lineage>
        <taxon>Bacteria</taxon>
        <taxon>Pseudomonadati</taxon>
        <taxon>Pseudomonadota</taxon>
        <taxon>Alphaproteobacteria</taxon>
        <taxon>Hyphomicrobiales</taxon>
        <taxon>Rhizobiaceae</taxon>
        <taxon>Rhizobium/Agrobacterium group</taxon>
        <taxon>Xaviernesmea</taxon>
    </lineage>
</organism>
<dbReference type="PANTHER" id="PTHR23416">
    <property type="entry name" value="SIALIC ACID SYNTHASE-RELATED"/>
    <property type="match status" value="1"/>
</dbReference>
<protein>
    <submittedName>
        <fullName evidence="5">Putative colanic acid biosynthesis acetyltransferase WcaF</fullName>
    </submittedName>
</protein>
<evidence type="ECO:0000313" key="5">
    <source>
        <dbReference type="EMBL" id="SMF51076.1"/>
    </source>
</evidence>
<keyword evidence="2 5" id="KW-0808">Transferase</keyword>
<dbReference type="Proteomes" id="UP000192903">
    <property type="component" value="Unassembled WGS sequence"/>
</dbReference>